<evidence type="ECO:0000313" key="6">
    <source>
        <dbReference type="Proteomes" id="UP000748308"/>
    </source>
</evidence>
<dbReference type="PANTHER" id="PTHR43643">
    <property type="entry name" value="HISTIDINOL-PHOSPHATE AMINOTRANSFERASE 2"/>
    <property type="match status" value="1"/>
</dbReference>
<dbReference type="AlphaFoldDB" id="A0A937X6T3"/>
<dbReference type="CDD" id="cd00609">
    <property type="entry name" value="AAT_like"/>
    <property type="match status" value="1"/>
</dbReference>
<accession>A0A937X6T3</accession>
<gene>
    <name evidence="5" type="ORF">FJY75_02110</name>
</gene>
<evidence type="ECO:0000256" key="1">
    <source>
        <dbReference type="ARBA" id="ARBA00022576"/>
    </source>
</evidence>
<evidence type="ECO:0000256" key="3">
    <source>
        <dbReference type="ARBA" id="ARBA00022898"/>
    </source>
</evidence>
<comment type="caution">
    <text evidence="5">The sequence shown here is derived from an EMBL/GenBank/DDBJ whole genome shotgun (WGS) entry which is preliminary data.</text>
</comment>
<dbReference type="InterPro" id="IPR050106">
    <property type="entry name" value="HistidinolP_aminotransfase"/>
</dbReference>
<keyword evidence="2" id="KW-0808">Transferase</keyword>
<dbReference type="InterPro" id="IPR015422">
    <property type="entry name" value="PyrdxlP-dep_Trfase_small"/>
</dbReference>
<dbReference type="InterPro" id="IPR015421">
    <property type="entry name" value="PyrdxlP-dep_Trfase_major"/>
</dbReference>
<dbReference type="Gene3D" id="3.90.1150.10">
    <property type="entry name" value="Aspartate Aminotransferase, domain 1"/>
    <property type="match status" value="1"/>
</dbReference>
<dbReference type="InterPro" id="IPR026444">
    <property type="entry name" value="Secre_tail"/>
</dbReference>
<dbReference type="GO" id="GO:0030170">
    <property type="term" value="F:pyridoxal phosphate binding"/>
    <property type="evidence" value="ECO:0007669"/>
    <property type="project" value="InterPro"/>
</dbReference>
<evidence type="ECO:0000313" key="5">
    <source>
        <dbReference type="EMBL" id="MBM3316625.1"/>
    </source>
</evidence>
<feature type="domain" description="Aminotransferase class I/classII large" evidence="4">
    <location>
        <begin position="54"/>
        <end position="374"/>
    </location>
</feature>
<protein>
    <submittedName>
        <fullName evidence="5">Aminotransferase class I/II-fold pyridoxal phosphate-dependent enzyme</fullName>
    </submittedName>
</protein>
<proteinExistence type="predicted"/>
<dbReference type="InterPro" id="IPR015424">
    <property type="entry name" value="PyrdxlP-dep_Trfase"/>
</dbReference>
<dbReference type="InterPro" id="IPR004839">
    <property type="entry name" value="Aminotransferase_I/II_large"/>
</dbReference>
<keyword evidence="1 5" id="KW-0032">Aminotransferase</keyword>
<dbReference type="Gene3D" id="2.60.40.4070">
    <property type="match status" value="1"/>
</dbReference>
<dbReference type="Pfam" id="PF00155">
    <property type="entry name" value="Aminotran_1_2"/>
    <property type="match status" value="1"/>
</dbReference>
<reference evidence="5" key="1">
    <citation type="submission" date="2019-03" db="EMBL/GenBank/DDBJ databases">
        <title>Lake Tanganyika Metagenome-Assembled Genomes (MAGs).</title>
        <authorList>
            <person name="Tran P."/>
        </authorList>
    </citation>
    <scope>NUCLEOTIDE SEQUENCE</scope>
    <source>
        <strain evidence="5">M_DeepCast_400m_m2_100</strain>
    </source>
</reference>
<dbReference type="PANTHER" id="PTHR43643:SF3">
    <property type="entry name" value="HISTIDINOL-PHOSPHATE AMINOTRANSFERASE"/>
    <property type="match status" value="1"/>
</dbReference>
<dbReference type="Gene3D" id="3.40.640.10">
    <property type="entry name" value="Type I PLP-dependent aspartate aminotransferase-like (Major domain)"/>
    <property type="match status" value="1"/>
</dbReference>
<dbReference type="EMBL" id="VGIY01000027">
    <property type="protein sequence ID" value="MBM3316625.1"/>
    <property type="molecule type" value="Genomic_DNA"/>
</dbReference>
<name>A0A937X6T3_UNCEI</name>
<dbReference type="GO" id="GO:0008483">
    <property type="term" value="F:transaminase activity"/>
    <property type="evidence" value="ECO:0007669"/>
    <property type="project" value="UniProtKB-KW"/>
</dbReference>
<dbReference type="InterPro" id="IPR006311">
    <property type="entry name" value="TAT_signal"/>
</dbReference>
<dbReference type="SUPFAM" id="SSF53383">
    <property type="entry name" value="PLP-dependent transferases"/>
    <property type="match status" value="1"/>
</dbReference>
<sequence length="479" mass="50732">MPGSDASPNAARISRRGFFGAAAGSAALALWPGSSARAAAPIARRLREDYVGRLCYNENPLGPSPLALAAMGESLNLGHRYGDWYAESLRQQVAALHGVAAQRVLAGSGGTEMLNLCARGLVTPGCNVVCPYPSYSQFPGDAALYGAEVRSASLDDDHRVDLGRVAQLIDAQTTAVCITNPNNPTGTVLSAAALAGFAEALPAHVALIVDEAYHEYVHDEGYASAMELVRQGKRAIVIRTFSKVFGLAGMRIGYLVGAGDLVNALAPLQTWGTVTRAGIAGGIAALGDAQHAADTVALADATKAYCFAQLDALSLEAIPSETSFFMVDVGQPAGPVANQLAQRGILVRTGWGMPRHLRVSTGTMAEMQAFIAALADILGQARVADLPAAATAMHGNFPNPVADRTAIRFTVGEAARVRLQLYDLQGRLVRTLLDEPREAGHFEVHWSRDDQRGRRVEAGVYYYRLAAGAQVETRRMILL</sequence>
<organism evidence="5 6">
    <name type="scientific">Eiseniibacteriota bacterium</name>
    <dbReference type="NCBI Taxonomy" id="2212470"/>
    <lineage>
        <taxon>Bacteria</taxon>
        <taxon>Candidatus Eiseniibacteriota</taxon>
    </lineage>
</organism>
<dbReference type="PROSITE" id="PS51318">
    <property type="entry name" value="TAT"/>
    <property type="match status" value="1"/>
</dbReference>
<dbReference type="Proteomes" id="UP000748308">
    <property type="component" value="Unassembled WGS sequence"/>
</dbReference>
<evidence type="ECO:0000256" key="2">
    <source>
        <dbReference type="ARBA" id="ARBA00022679"/>
    </source>
</evidence>
<evidence type="ECO:0000259" key="4">
    <source>
        <dbReference type="Pfam" id="PF00155"/>
    </source>
</evidence>
<keyword evidence="3" id="KW-0663">Pyridoxal phosphate</keyword>
<dbReference type="NCBIfam" id="TIGR04183">
    <property type="entry name" value="Por_Secre_tail"/>
    <property type="match status" value="1"/>
</dbReference>